<dbReference type="AlphaFoldDB" id="A0A6P9ABU4"/>
<keyword evidence="5 8" id="KW-1133">Transmembrane helix</keyword>
<gene>
    <name evidence="10" type="primary">LOC117653797</name>
</gene>
<name>A0A6P9ABU4_THRPL</name>
<dbReference type="GeneID" id="117653797"/>
<dbReference type="InParanoid" id="A0A6P9ABU4"/>
<dbReference type="GO" id="GO:0042246">
    <property type="term" value="P:tissue regeneration"/>
    <property type="evidence" value="ECO:0007669"/>
    <property type="project" value="InterPro"/>
</dbReference>
<evidence type="ECO:0000256" key="8">
    <source>
        <dbReference type="SAM" id="Phobius"/>
    </source>
</evidence>
<feature type="transmembrane region" description="Helical" evidence="8">
    <location>
        <begin position="78"/>
        <end position="106"/>
    </location>
</feature>
<proteinExistence type="inferred from homology"/>
<dbReference type="Proteomes" id="UP000515158">
    <property type="component" value="Unplaced"/>
</dbReference>
<dbReference type="FunCoup" id="A0A6P9ABU4">
    <property type="interactions" value="5"/>
</dbReference>
<keyword evidence="3 8" id="KW-0812">Transmembrane</keyword>
<reference evidence="10" key="1">
    <citation type="submission" date="2025-08" db="UniProtKB">
        <authorList>
            <consortium name="RefSeq"/>
        </authorList>
    </citation>
    <scope>IDENTIFICATION</scope>
    <source>
        <tissue evidence="10">Total insect</tissue>
    </source>
</reference>
<feature type="transmembrane region" description="Helical" evidence="8">
    <location>
        <begin position="118"/>
        <end position="143"/>
    </location>
</feature>
<organism evidence="10">
    <name type="scientific">Thrips palmi</name>
    <name type="common">Melon thrips</name>
    <dbReference type="NCBI Taxonomy" id="161013"/>
    <lineage>
        <taxon>Eukaryota</taxon>
        <taxon>Metazoa</taxon>
        <taxon>Ecdysozoa</taxon>
        <taxon>Arthropoda</taxon>
        <taxon>Hexapoda</taxon>
        <taxon>Insecta</taxon>
        <taxon>Pterygota</taxon>
        <taxon>Neoptera</taxon>
        <taxon>Paraneoptera</taxon>
        <taxon>Thysanoptera</taxon>
        <taxon>Terebrantia</taxon>
        <taxon>Thripoidea</taxon>
        <taxon>Thripidae</taxon>
        <taxon>Thrips</taxon>
    </lineage>
</organism>
<dbReference type="OrthoDB" id="6114058at2759"/>
<keyword evidence="4" id="KW-0130">Cell adhesion</keyword>
<evidence type="ECO:0000256" key="5">
    <source>
        <dbReference type="ARBA" id="ARBA00022989"/>
    </source>
</evidence>
<protein>
    <submittedName>
        <fullName evidence="10">Ninjurin-2-like</fullName>
    </submittedName>
</protein>
<feature type="region of interest" description="Disordered" evidence="7">
    <location>
        <begin position="1"/>
        <end position="37"/>
    </location>
</feature>
<comment type="similarity">
    <text evidence="2">Belongs to the ninjurin family.</text>
</comment>
<keyword evidence="6 8" id="KW-0472">Membrane</keyword>
<evidence type="ECO:0000313" key="10">
    <source>
        <dbReference type="RefSeq" id="XP_034255593.1"/>
    </source>
</evidence>
<keyword evidence="9" id="KW-1185">Reference proteome</keyword>
<dbReference type="GO" id="GO:0016020">
    <property type="term" value="C:membrane"/>
    <property type="evidence" value="ECO:0007669"/>
    <property type="project" value="UniProtKB-SubCell"/>
</dbReference>
<evidence type="ECO:0000256" key="4">
    <source>
        <dbReference type="ARBA" id="ARBA00022889"/>
    </source>
</evidence>
<evidence type="ECO:0000256" key="3">
    <source>
        <dbReference type="ARBA" id="ARBA00022692"/>
    </source>
</evidence>
<dbReference type="RefSeq" id="XP_034255593.1">
    <property type="nucleotide sequence ID" value="XM_034399702.1"/>
</dbReference>
<dbReference type="InterPro" id="IPR007007">
    <property type="entry name" value="Ninjurin"/>
</dbReference>
<dbReference type="PANTHER" id="PTHR12316:SF17">
    <property type="entry name" value="NINJURIN C, ISOFORM D"/>
    <property type="match status" value="1"/>
</dbReference>
<comment type="subcellular location">
    <subcellularLocation>
        <location evidence="1">Membrane</location>
        <topology evidence="1">Multi-pass membrane protein</topology>
    </subcellularLocation>
</comment>
<dbReference type="GO" id="GO:0007155">
    <property type="term" value="P:cell adhesion"/>
    <property type="evidence" value="ECO:0007669"/>
    <property type="project" value="UniProtKB-KW"/>
</dbReference>
<sequence length="162" mass="17762">MEMDTVSGAVSGKTNVNPPTKDALPDADEEKSTPIKPLDANRYATKKTIAQGMLDIALLTANASQLKYILQVGPRHEFYTLMLGLISTSMILQVLVGIMFLFIGALNINKDKDKRRAVILNDIILIMVFIISVTNVVIAGFGIDNASRPLRLLSDERGPYSR</sequence>
<dbReference type="PANTHER" id="PTHR12316">
    <property type="entry name" value="NINJURIN-RELATED"/>
    <property type="match status" value="1"/>
</dbReference>
<evidence type="ECO:0000256" key="1">
    <source>
        <dbReference type="ARBA" id="ARBA00004141"/>
    </source>
</evidence>
<dbReference type="Pfam" id="PF04923">
    <property type="entry name" value="Ninjurin"/>
    <property type="match status" value="1"/>
</dbReference>
<accession>A0A6P9ABU4</accession>
<evidence type="ECO:0000313" key="9">
    <source>
        <dbReference type="Proteomes" id="UP000515158"/>
    </source>
</evidence>
<evidence type="ECO:0000256" key="2">
    <source>
        <dbReference type="ARBA" id="ARBA00008141"/>
    </source>
</evidence>
<dbReference type="KEGG" id="tpal:117653797"/>
<evidence type="ECO:0000256" key="6">
    <source>
        <dbReference type="ARBA" id="ARBA00023136"/>
    </source>
</evidence>
<evidence type="ECO:0000256" key="7">
    <source>
        <dbReference type="SAM" id="MobiDB-lite"/>
    </source>
</evidence>